<dbReference type="AlphaFoldDB" id="A0AAE0CGA4"/>
<accession>A0AAE0CGA4</accession>
<keyword evidence="3" id="KW-1185">Reference proteome</keyword>
<comment type="caution">
    <text evidence="2">The sequence shown here is derived from an EMBL/GenBank/DDBJ whole genome shotgun (WGS) entry which is preliminary data.</text>
</comment>
<feature type="compositionally biased region" description="Polar residues" evidence="1">
    <location>
        <begin position="77"/>
        <end position="89"/>
    </location>
</feature>
<feature type="region of interest" description="Disordered" evidence="1">
    <location>
        <begin position="66"/>
        <end position="108"/>
    </location>
</feature>
<sequence>MSGAKWFATEKETLFRAILYNTCMKIRSLHELECFKRDVNKSHDLLKNSSRSLRIRQAIHAKEIALNKAPDTHKTKASSPLGSSTSATDLLSPPPRTSRSEKPPGSLGLSKILADAIDQRIVDATASACSKEDSRKTRASEACPIGQTVSVHLPERFDAGFCKFSDDNAPGDRDLGLGHTEVREKIQQPVHEHEPRQNGPSAFDARLPQKTANDLVEGCSDDDGRKGDDTELSGNLQERTHDESPNTDAGELEGALSEPGEGASRAPGDIEIPTGAKDAPDAGELEGALSEPGEGASRAPGDIEIPTGAKDAPDAGELEGALSEPGEGASRAPGDIEIPT</sequence>
<protein>
    <submittedName>
        <fullName evidence="2">Uncharacterized protein</fullName>
    </submittedName>
</protein>
<dbReference type="EMBL" id="LGRX02024604">
    <property type="protein sequence ID" value="KAK3253848.1"/>
    <property type="molecule type" value="Genomic_DNA"/>
</dbReference>
<feature type="non-terminal residue" evidence="2">
    <location>
        <position position="340"/>
    </location>
</feature>
<organism evidence="2 3">
    <name type="scientific">Cymbomonas tetramitiformis</name>
    <dbReference type="NCBI Taxonomy" id="36881"/>
    <lineage>
        <taxon>Eukaryota</taxon>
        <taxon>Viridiplantae</taxon>
        <taxon>Chlorophyta</taxon>
        <taxon>Pyramimonadophyceae</taxon>
        <taxon>Pyramimonadales</taxon>
        <taxon>Pyramimonadaceae</taxon>
        <taxon>Cymbomonas</taxon>
    </lineage>
</organism>
<evidence type="ECO:0000256" key="1">
    <source>
        <dbReference type="SAM" id="MobiDB-lite"/>
    </source>
</evidence>
<evidence type="ECO:0000313" key="2">
    <source>
        <dbReference type="EMBL" id="KAK3253848.1"/>
    </source>
</evidence>
<proteinExistence type="predicted"/>
<dbReference type="Proteomes" id="UP001190700">
    <property type="component" value="Unassembled WGS sequence"/>
</dbReference>
<reference evidence="2 3" key="1">
    <citation type="journal article" date="2015" name="Genome Biol. Evol.">
        <title>Comparative Genomics of a Bacterivorous Green Alga Reveals Evolutionary Causalities and Consequences of Phago-Mixotrophic Mode of Nutrition.</title>
        <authorList>
            <person name="Burns J.A."/>
            <person name="Paasch A."/>
            <person name="Narechania A."/>
            <person name="Kim E."/>
        </authorList>
    </citation>
    <scope>NUCLEOTIDE SEQUENCE [LARGE SCALE GENOMIC DNA]</scope>
    <source>
        <strain evidence="2 3">PLY_AMNH</strain>
    </source>
</reference>
<feature type="region of interest" description="Disordered" evidence="1">
    <location>
        <begin position="214"/>
        <end position="340"/>
    </location>
</feature>
<name>A0AAE0CGA4_9CHLO</name>
<gene>
    <name evidence="2" type="ORF">CYMTET_36935</name>
</gene>
<evidence type="ECO:0000313" key="3">
    <source>
        <dbReference type="Proteomes" id="UP001190700"/>
    </source>
</evidence>